<feature type="domain" description="RNA polymerase sigma-70" evidence="6">
    <location>
        <begin position="324"/>
        <end position="337"/>
    </location>
</feature>
<dbReference type="SUPFAM" id="SSF88946">
    <property type="entry name" value="Sigma2 domain of RNA polymerase sigma factors"/>
    <property type="match status" value="1"/>
</dbReference>
<reference evidence="7 8" key="1">
    <citation type="journal article" date="2014" name="Nat. Commun.">
        <title>Klebsormidium flaccidum genome reveals primary factors for plant terrestrial adaptation.</title>
        <authorList>
            <person name="Hori K."/>
            <person name="Maruyama F."/>
            <person name="Fujisawa T."/>
            <person name="Togashi T."/>
            <person name="Yamamoto N."/>
            <person name="Seo M."/>
            <person name="Sato S."/>
            <person name="Yamada T."/>
            <person name="Mori H."/>
            <person name="Tajima N."/>
            <person name="Moriyama T."/>
            <person name="Ikeuchi M."/>
            <person name="Watanabe M."/>
            <person name="Wada H."/>
            <person name="Kobayashi K."/>
            <person name="Saito M."/>
            <person name="Masuda T."/>
            <person name="Sasaki-Sekimoto Y."/>
            <person name="Mashiguchi K."/>
            <person name="Awai K."/>
            <person name="Shimojima M."/>
            <person name="Masuda S."/>
            <person name="Iwai M."/>
            <person name="Nobusawa T."/>
            <person name="Narise T."/>
            <person name="Kondo S."/>
            <person name="Saito H."/>
            <person name="Sato R."/>
            <person name="Murakawa M."/>
            <person name="Ihara Y."/>
            <person name="Oshima-Yamada Y."/>
            <person name="Ohtaka K."/>
            <person name="Satoh M."/>
            <person name="Sonobe K."/>
            <person name="Ishii M."/>
            <person name="Ohtani R."/>
            <person name="Kanamori-Sato M."/>
            <person name="Honoki R."/>
            <person name="Miyazaki D."/>
            <person name="Mochizuki H."/>
            <person name="Umetsu J."/>
            <person name="Higashi K."/>
            <person name="Shibata D."/>
            <person name="Kamiya Y."/>
            <person name="Sato N."/>
            <person name="Nakamura Y."/>
            <person name="Tabata S."/>
            <person name="Ida S."/>
            <person name="Kurokawa K."/>
            <person name="Ohta H."/>
        </authorList>
    </citation>
    <scope>NUCLEOTIDE SEQUENCE [LARGE SCALE GENOMIC DNA]</scope>
    <source>
        <strain evidence="7 8">NIES-2285</strain>
    </source>
</reference>
<dbReference type="GO" id="GO:1903865">
    <property type="term" value="C:sigma factor antagonist complex"/>
    <property type="evidence" value="ECO:0000318"/>
    <property type="project" value="GO_Central"/>
</dbReference>
<evidence type="ECO:0000256" key="4">
    <source>
        <dbReference type="ARBA" id="ARBA00023125"/>
    </source>
</evidence>
<evidence type="ECO:0000256" key="3">
    <source>
        <dbReference type="ARBA" id="ARBA00023082"/>
    </source>
</evidence>
<dbReference type="Gene3D" id="1.10.10.10">
    <property type="entry name" value="Winged helix-like DNA-binding domain superfamily/Winged helix DNA-binding domain"/>
    <property type="match status" value="2"/>
</dbReference>
<accession>A0A1Y1IPU2</accession>
<sequence length="543" mass="59699">MSVMASAQISSLDNSCYLRKTAHPCSPSKCAPGGIRVCCLHAVGTQSGEALRSSGHGGVPTGPPPLPAEVVDWRHAAAGRQPAQRRRVEPLVSRQPPLEERSKCAEVTGSEAATMAVYKEWVRRGEHRDTVWQDGTVRLGDRLVRIRNGRVSVVAAPAAPSEKVQALVAAAAPATQTLVQRRVRRQQASTARLRELLQERARQYERSAEAAARRDGADQTGTATHLHLLLACYPRLTLPQEKKFSRRVLAYHALRAVRDELEVRLQRSPSDEEWSEASELSSVGELRRRVEQGVAAKCRLVEGNLRLAVSVAQSFPRVGLDLEDLVQAGIVGLLKAVDRYDVRRGFRFSTYATYWIRQSIQATIRQDSRLVRLPAYAWDRLSKIAKARALLLVQLGRPATLAETAAAVRLSEGAVRLLLAASQEVVSLESGGPALLQRSLASGERVADWADKLADPDCHKDPYEMLAQEGAPHDIERLLCKLEAEEARVLELRLGLRGQPVHNLAQTSKLASVRFAKVAKLQNTAIAKLRGPFKKDVEDLLVV</sequence>
<dbReference type="InterPro" id="IPR013325">
    <property type="entry name" value="RNA_pol_sigma_r2"/>
</dbReference>
<keyword evidence="5" id="KW-0804">Transcription</keyword>
<dbReference type="GO" id="GO:0016987">
    <property type="term" value="F:sigma factor activity"/>
    <property type="evidence" value="ECO:0000318"/>
    <property type="project" value="GO_Central"/>
</dbReference>
<evidence type="ECO:0000259" key="6">
    <source>
        <dbReference type="PROSITE" id="PS00715"/>
    </source>
</evidence>
<keyword evidence="8" id="KW-1185">Reference proteome</keyword>
<organism evidence="7 8">
    <name type="scientific">Klebsormidium nitens</name>
    <name type="common">Green alga</name>
    <name type="synonym">Ulothrix nitens</name>
    <dbReference type="NCBI Taxonomy" id="105231"/>
    <lineage>
        <taxon>Eukaryota</taxon>
        <taxon>Viridiplantae</taxon>
        <taxon>Streptophyta</taxon>
        <taxon>Klebsormidiophyceae</taxon>
        <taxon>Klebsormidiales</taxon>
        <taxon>Klebsormidiaceae</taxon>
        <taxon>Klebsormidium</taxon>
    </lineage>
</organism>
<evidence type="ECO:0000256" key="1">
    <source>
        <dbReference type="ARBA" id="ARBA00007788"/>
    </source>
</evidence>
<dbReference type="Pfam" id="PF04539">
    <property type="entry name" value="Sigma70_r3"/>
    <property type="match status" value="1"/>
</dbReference>
<dbReference type="OMA" id="HCHFSST"/>
<dbReference type="InterPro" id="IPR007624">
    <property type="entry name" value="RNA_pol_sigma70_r3"/>
</dbReference>
<dbReference type="OrthoDB" id="47406at2759"/>
<dbReference type="InterPro" id="IPR013324">
    <property type="entry name" value="RNA_pol_sigma_r3/r4-like"/>
</dbReference>
<dbReference type="InterPro" id="IPR000943">
    <property type="entry name" value="RNA_pol_sigma70"/>
</dbReference>
<dbReference type="SUPFAM" id="SSF88659">
    <property type="entry name" value="Sigma3 and sigma4 domains of RNA polymerase sigma factors"/>
    <property type="match status" value="2"/>
</dbReference>
<dbReference type="InterPro" id="IPR014284">
    <property type="entry name" value="RNA_pol_sigma-70_dom"/>
</dbReference>
<dbReference type="NCBIfam" id="TIGR02937">
    <property type="entry name" value="sigma70-ECF"/>
    <property type="match status" value="1"/>
</dbReference>
<dbReference type="InterPro" id="IPR007627">
    <property type="entry name" value="RNA_pol_sigma70_r2"/>
</dbReference>
<dbReference type="PROSITE" id="PS00715">
    <property type="entry name" value="SIGMA70_1"/>
    <property type="match status" value="1"/>
</dbReference>
<evidence type="ECO:0000256" key="2">
    <source>
        <dbReference type="ARBA" id="ARBA00023015"/>
    </source>
</evidence>
<evidence type="ECO:0000256" key="5">
    <source>
        <dbReference type="ARBA" id="ARBA00023163"/>
    </source>
</evidence>
<keyword evidence="4" id="KW-0238">DNA-binding</keyword>
<dbReference type="AlphaFoldDB" id="A0A1Y1IPU2"/>
<dbReference type="PANTHER" id="PTHR30603:SF47">
    <property type="entry name" value="RNA POLYMERASE SIGMA FACTOR SIGD, CHLOROPLASTIC"/>
    <property type="match status" value="1"/>
</dbReference>
<dbReference type="GO" id="GO:0006355">
    <property type="term" value="P:regulation of DNA-templated transcription"/>
    <property type="evidence" value="ECO:0000318"/>
    <property type="project" value="GO_Central"/>
</dbReference>
<dbReference type="EMBL" id="DF237555">
    <property type="protein sequence ID" value="GAQ90158.1"/>
    <property type="molecule type" value="Genomic_DNA"/>
</dbReference>
<dbReference type="InterPro" id="IPR050239">
    <property type="entry name" value="Sigma-70_RNA_pol_init_factors"/>
</dbReference>
<evidence type="ECO:0000313" key="7">
    <source>
        <dbReference type="EMBL" id="GAQ90158.1"/>
    </source>
</evidence>
<proteinExistence type="inferred from homology"/>
<keyword evidence="2" id="KW-0805">Transcription regulation</keyword>
<dbReference type="PRINTS" id="PR00046">
    <property type="entry name" value="SIGMA70FCT"/>
</dbReference>
<protein>
    <submittedName>
        <fullName evidence="7">RNA polymerase sigma factor</fullName>
    </submittedName>
</protein>
<dbReference type="STRING" id="105231.A0A1Y1IPU2"/>
<dbReference type="InterPro" id="IPR036388">
    <property type="entry name" value="WH-like_DNA-bd_sf"/>
</dbReference>
<dbReference type="Pfam" id="PF04542">
    <property type="entry name" value="Sigma70_r2"/>
    <property type="match status" value="1"/>
</dbReference>
<dbReference type="GO" id="GO:0006352">
    <property type="term" value="P:DNA-templated transcription initiation"/>
    <property type="evidence" value="ECO:0007669"/>
    <property type="project" value="InterPro"/>
</dbReference>
<evidence type="ECO:0000313" key="8">
    <source>
        <dbReference type="Proteomes" id="UP000054558"/>
    </source>
</evidence>
<gene>
    <name evidence="7" type="ORF">KFL_006060110</name>
</gene>
<keyword evidence="3" id="KW-0731">Sigma factor</keyword>
<comment type="similarity">
    <text evidence="1">Belongs to the sigma-70 factor family.</text>
</comment>
<dbReference type="Proteomes" id="UP000054558">
    <property type="component" value="Unassembled WGS sequence"/>
</dbReference>
<dbReference type="Gene3D" id="1.10.601.10">
    <property type="entry name" value="RNA Polymerase Primary Sigma Factor"/>
    <property type="match status" value="1"/>
</dbReference>
<dbReference type="GO" id="GO:0000976">
    <property type="term" value="F:transcription cis-regulatory region binding"/>
    <property type="evidence" value="ECO:0000318"/>
    <property type="project" value="GO_Central"/>
</dbReference>
<dbReference type="PANTHER" id="PTHR30603">
    <property type="entry name" value="RNA POLYMERASE SIGMA FACTOR RPO"/>
    <property type="match status" value="1"/>
</dbReference>
<name>A0A1Y1IPU2_KLENI</name>
<dbReference type="GO" id="GO:0003899">
    <property type="term" value="F:DNA-directed RNA polymerase activity"/>
    <property type="evidence" value="ECO:0000318"/>
    <property type="project" value="GO_Central"/>
</dbReference>